<dbReference type="Proteomes" id="UP000218231">
    <property type="component" value="Unassembled WGS sequence"/>
</dbReference>
<protein>
    <submittedName>
        <fullName evidence="2">Uncharacterized protein</fullName>
    </submittedName>
</protein>
<gene>
    <name evidence="2" type="ORF">WR25_19794</name>
</gene>
<name>A0A2A2JDV0_9BILA</name>
<keyword evidence="1" id="KW-0732">Signal</keyword>
<proteinExistence type="predicted"/>
<dbReference type="STRING" id="2018661.A0A2A2JDV0"/>
<feature type="signal peptide" evidence="1">
    <location>
        <begin position="1"/>
        <end position="19"/>
    </location>
</feature>
<keyword evidence="3" id="KW-1185">Reference proteome</keyword>
<accession>A0A2A2JDV0</accession>
<feature type="chain" id="PRO_5013507694" evidence="1">
    <location>
        <begin position="20"/>
        <end position="605"/>
    </location>
</feature>
<sequence>MTFTLSCFIFFVLPQQVVGIHSKPIPDDPSQTVKIKITDQYINDLYFLRALRFQQYMLPAVQLPARSPVPFETTELHGIKISSVMLPGGYRKYLNNNWQELEFMNGINRRFGDMIDFQTYQQHAPWFQRAQRNESLCSIDNEKTTWKFHQIYKQNFVPLKIACQSCRENFQETINYYWIRESDIEIGPEEFSRRVLSLISLSHIEEVLLESMPDLVGQASSKTNVFSFLQYDSTFLPLHVGLTSGYYGTSLPSIFLSKKQHLGFEPHSTFLEDDNPGGELFIIPPMRYLKSFSKTFYNFERDPVMKELQLQHLRYVVQYMQMVSTFFLTQLEALMEIYSPDNMMLICETKYLNQSIVPSVITSIDTMGPLNYRKFVHIDANTIRLADGFQDADWNIELFISWQPWSCCSACCCDEPKFCGAVHTLTDEECKLQESTRQREGLLSIKKTTKGSVGNEVEKLKQYIFPICHVHRHCGKSAQRLDLMLDSHPYNKEGIAVFSGIIRSFDNDNSRPVRKLVDTFIGNASKSGISAGNESVFFQIENCGMQNPQRANCSVLMECMEGHANVLWELKLENKTKPTAYNKAFKCNEQRAPMVILNLKKNYSI</sequence>
<evidence type="ECO:0000313" key="3">
    <source>
        <dbReference type="Proteomes" id="UP000218231"/>
    </source>
</evidence>
<organism evidence="2 3">
    <name type="scientific">Diploscapter pachys</name>
    <dbReference type="NCBI Taxonomy" id="2018661"/>
    <lineage>
        <taxon>Eukaryota</taxon>
        <taxon>Metazoa</taxon>
        <taxon>Ecdysozoa</taxon>
        <taxon>Nematoda</taxon>
        <taxon>Chromadorea</taxon>
        <taxon>Rhabditida</taxon>
        <taxon>Rhabditina</taxon>
        <taxon>Rhabditomorpha</taxon>
        <taxon>Rhabditoidea</taxon>
        <taxon>Rhabditidae</taxon>
        <taxon>Diploscapter</taxon>
    </lineage>
</organism>
<evidence type="ECO:0000313" key="2">
    <source>
        <dbReference type="EMBL" id="PAV59883.1"/>
    </source>
</evidence>
<evidence type="ECO:0000256" key="1">
    <source>
        <dbReference type="SAM" id="SignalP"/>
    </source>
</evidence>
<comment type="caution">
    <text evidence="2">The sequence shown here is derived from an EMBL/GenBank/DDBJ whole genome shotgun (WGS) entry which is preliminary data.</text>
</comment>
<dbReference type="OrthoDB" id="5849525at2759"/>
<reference evidence="2 3" key="1">
    <citation type="journal article" date="2017" name="Curr. Biol.">
        <title>Genome architecture and evolution of a unichromosomal asexual nematode.</title>
        <authorList>
            <person name="Fradin H."/>
            <person name="Zegar C."/>
            <person name="Gutwein M."/>
            <person name="Lucas J."/>
            <person name="Kovtun M."/>
            <person name="Corcoran D."/>
            <person name="Baugh L.R."/>
            <person name="Kiontke K."/>
            <person name="Gunsalus K."/>
            <person name="Fitch D.H."/>
            <person name="Piano F."/>
        </authorList>
    </citation>
    <scope>NUCLEOTIDE SEQUENCE [LARGE SCALE GENOMIC DNA]</scope>
    <source>
        <strain evidence="2">PF1309</strain>
    </source>
</reference>
<dbReference type="EMBL" id="LIAE01010494">
    <property type="protein sequence ID" value="PAV59884.1"/>
    <property type="molecule type" value="Genomic_DNA"/>
</dbReference>
<dbReference type="AlphaFoldDB" id="A0A2A2JDV0"/>
<dbReference type="EMBL" id="LIAE01010494">
    <property type="protein sequence ID" value="PAV59883.1"/>
    <property type="molecule type" value="Genomic_DNA"/>
</dbReference>